<protein>
    <submittedName>
        <fullName evidence="3">Aldo/keto reductase</fullName>
    </submittedName>
</protein>
<feature type="region of interest" description="Disordered" evidence="1">
    <location>
        <begin position="1"/>
        <end position="21"/>
    </location>
</feature>
<dbReference type="Pfam" id="PF00248">
    <property type="entry name" value="Aldo_ket_red"/>
    <property type="match status" value="1"/>
</dbReference>
<dbReference type="PRINTS" id="PR00069">
    <property type="entry name" value="ALDKETRDTASE"/>
</dbReference>
<sequence length="291" mass="31801">MTQQLSASQQTDADQRRFGPSSREVAAIGQGTWYIDDAHRPTAVAALRCGLDLGMAHIDTAEMYGDAETVVGEAITGRRDEVFLVSKVLPGNASRGGTMAACERSLARLRTDRLDCYLLHWPGSHPIEETFAGFERLREQGKILCWGVSNFDVPDLEAAWKAGRAGRIACNQVLYHLEERAIEHAVLPWCEEHGVATVAYSPFGHGRFPGPDTSCGRVLEEIAANHGATARQVALRFLVRRPSLLTIPKASSPEHAADNASAQTLRLTEAELARIDAAFPLGPRPRRLPML</sequence>
<dbReference type="InterPro" id="IPR020471">
    <property type="entry name" value="AKR"/>
</dbReference>
<proteinExistence type="predicted"/>
<dbReference type="SUPFAM" id="SSF51430">
    <property type="entry name" value="NAD(P)-linked oxidoreductase"/>
    <property type="match status" value="1"/>
</dbReference>
<organism evidence="3 4">
    <name type="scientific">Mesorhizobium liriopis</name>
    <dbReference type="NCBI Taxonomy" id="2953882"/>
    <lineage>
        <taxon>Bacteria</taxon>
        <taxon>Pseudomonadati</taxon>
        <taxon>Pseudomonadota</taxon>
        <taxon>Alphaproteobacteria</taxon>
        <taxon>Hyphomicrobiales</taxon>
        <taxon>Phyllobacteriaceae</taxon>
        <taxon>Mesorhizobium</taxon>
    </lineage>
</organism>
<dbReference type="InterPro" id="IPR023210">
    <property type="entry name" value="NADP_OxRdtase_dom"/>
</dbReference>
<name>A0ABT1C0Q8_9HYPH</name>
<reference evidence="3 4" key="1">
    <citation type="submission" date="2022-06" db="EMBL/GenBank/DDBJ databases">
        <title>Mesorhizobium sp. strain RP14 Genome sequencing and assembly.</title>
        <authorList>
            <person name="Kim I."/>
        </authorList>
    </citation>
    <scope>NUCLEOTIDE SEQUENCE [LARGE SCALE GENOMIC DNA]</scope>
    <source>
        <strain evidence="4">RP14(2022)</strain>
    </source>
</reference>
<evidence type="ECO:0000259" key="2">
    <source>
        <dbReference type="Pfam" id="PF00248"/>
    </source>
</evidence>
<keyword evidence="4" id="KW-1185">Reference proteome</keyword>
<dbReference type="Gene3D" id="3.20.20.100">
    <property type="entry name" value="NADP-dependent oxidoreductase domain"/>
    <property type="match status" value="1"/>
</dbReference>
<dbReference type="RefSeq" id="WP_252815047.1">
    <property type="nucleotide sequence ID" value="NZ_JAMXQS010000001.1"/>
</dbReference>
<accession>A0ABT1C0Q8</accession>
<comment type="caution">
    <text evidence="3">The sequence shown here is derived from an EMBL/GenBank/DDBJ whole genome shotgun (WGS) entry which is preliminary data.</text>
</comment>
<dbReference type="PANTHER" id="PTHR43638:SF3">
    <property type="entry name" value="ALDEHYDE REDUCTASE"/>
    <property type="match status" value="1"/>
</dbReference>
<dbReference type="PANTHER" id="PTHR43638">
    <property type="entry name" value="OXIDOREDUCTASE, ALDO/KETO REDUCTASE FAMILY PROTEIN"/>
    <property type="match status" value="1"/>
</dbReference>
<evidence type="ECO:0000256" key="1">
    <source>
        <dbReference type="SAM" id="MobiDB-lite"/>
    </source>
</evidence>
<dbReference type="EMBL" id="JAMXQS010000001">
    <property type="protein sequence ID" value="MCO6048223.1"/>
    <property type="molecule type" value="Genomic_DNA"/>
</dbReference>
<dbReference type="Proteomes" id="UP001205906">
    <property type="component" value="Unassembled WGS sequence"/>
</dbReference>
<feature type="compositionally biased region" description="Polar residues" evidence="1">
    <location>
        <begin position="1"/>
        <end position="12"/>
    </location>
</feature>
<feature type="domain" description="NADP-dependent oxidoreductase" evidence="2">
    <location>
        <begin position="28"/>
        <end position="278"/>
    </location>
</feature>
<dbReference type="InterPro" id="IPR036812">
    <property type="entry name" value="NAD(P)_OxRdtase_dom_sf"/>
</dbReference>
<evidence type="ECO:0000313" key="3">
    <source>
        <dbReference type="EMBL" id="MCO6048223.1"/>
    </source>
</evidence>
<gene>
    <name evidence="3" type="ORF">NGM99_00270</name>
</gene>
<evidence type="ECO:0000313" key="4">
    <source>
        <dbReference type="Proteomes" id="UP001205906"/>
    </source>
</evidence>